<dbReference type="KEGG" id="bsto:C0V70_14210"/>
<gene>
    <name evidence="1" type="ORF">C0V70_14210</name>
</gene>
<evidence type="ECO:0000313" key="2">
    <source>
        <dbReference type="Proteomes" id="UP000235584"/>
    </source>
</evidence>
<name>A0A2K9NUM3_BACTC</name>
<dbReference type="AlphaFoldDB" id="A0A2K9NUM3"/>
<accession>A0A2K9NUM3</accession>
<dbReference type="Proteomes" id="UP000235584">
    <property type="component" value="Chromosome"/>
</dbReference>
<sequence length="541" mass="59734">MKTLITYSIIFINFFSQSAFAGSNPVSEKVTGKTKVVSYDYNDDKKIDLIETYESGELVKKEQDLDFDGVMDETREIKAYVSDTEPVETITRKDRKLKVYRNEKLKLFITTTEIDTDGDGKYDKTITDHEAIGQKKGEACDPTISPFLNAATVLEADITKAMGKLNNGFIKTDFGYKIHQSCFSSWGVKTFSSIMSQSMGQGLSCLSDLAQKNTKANPKAPNGALNNLMGLKRLIEKDHVSIVCNEAGYDWKGTAGHASTSKEDKITNPKANHPFISLSPAYPKKPGKGTEEEVAELTKTIFHEQLHNLGIRHGEGIEYPYSCETCCLPTKDDSKEAVTAACKICSGQYESNKAGAESYVKDAVVWGEVTYNSNQSLKAVVNYIKENPKSQSGIILFARANAGIMAPVGTEMAKILKSKFPKLSKDEQTNLDMALQYKDSAHISAQASKARVLAEANIALYYDNDPAKALSVLESNKAILKSIVAQSKKKPANTAEKYTFQQMFTDSKKALVDIWLQNYPKNVDDAKSDKAYTILKEVGLI</sequence>
<proteinExistence type="predicted"/>
<protein>
    <submittedName>
        <fullName evidence="1">Uncharacterized protein</fullName>
    </submittedName>
</protein>
<reference evidence="1 2" key="1">
    <citation type="submission" date="2018-01" db="EMBL/GenBank/DDBJ databases">
        <title>Complete genome sequence of Bacteriovorax stolpii DSM12778.</title>
        <authorList>
            <person name="Tang B."/>
            <person name="Chang J."/>
        </authorList>
    </citation>
    <scope>NUCLEOTIDE SEQUENCE [LARGE SCALE GENOMIC DNA]</scope>
    <source>
        <strain evidence="1 2">DSM 12778</strain>
    </source>
</reference>
<organism evidence="1 2">
    <name type="scientific">Bacteriovorax stolpii</name>
    <name type="common">Bdellovibrio stolpii</name>
    <dbReference type="NCBI Taxonomy" id="960"/>
    <lineage>
        <taxon>Bacteria</taxon>
        <taxon>Pseudomonadati</taxon>
        <taxon>Bdellovibrionota</taxon>
        <taxon>Bacteriovoracia</taxon>
        <taxon>Bacteriovoracales</taxon>
        <taxon>Bacteriovoracaceae</taxon>
        <taxon>Bacteriovorax</taxon>
    </lineage>
</organism>
<evidence type="ECO:0000313" key="1">
    <source>
        <dbReference type="EMBL" id="AUN99236.1"/>
    </source>
</evidence>
<dbReference type="RefSeq" id="WP_102244527.1">
    <property type="nucleotide sequence ID" value="NZ_CP025704.1"/>
</dbReference>
<dbReference type="EMBL" id="CP025704">
    <property type="protein sequence ID" value="AUN99236.1"/>
    <property type="molecule type" value="Genomic_DNA"/>
</dbReference>
<keyword evidence="2" id="KW-1185">Reference proteome</keyword>